<proteinExistence type="predicted"/>
<keyword evidence="1" id="KW-0472">Membrane</keyword>
<name>A0A383AA60_9ZZZZ</name>
<dbReference type="EMBL" id="UINC01190512">
    <property type="protein sequence ID" value="SVE04707.1"/>
    <property type="molecule type" value="Genomic_DNA"/>
</dbReference>
<protein>
    <submittedName>
        <fullName evidence="2">Uncharacterized protein</fullName>
    </submittedName>
</protein>
<organism evidence="2">
    <name type="scientific">marine metagenome</name>
    <dbReference type="NCBI Taxonomy" id="408172"/>
    <lineage>
        <taxon>unclassified sequences</taxon>
        <taxon>metagenomes</taxon>
        <taxon>ecological metagenomes</taxon>
    </lineage>
</organism>
<dbReference type="AlphaFoldDB" id="A0A383AA60"/>
<evidence type="ECO:0000313" key="2">
    <source>
        <dbReference type="EMBL" id="SVE04707.1"/>
    </source>
</evidence>
<gene>
    <name evidence="2" type="ORF">METZ01_LOCUS457561</name>
</gene>
<feature type="transmembrane region" description="Helical" evidence="1">
    <location>
        <begin position="6"/>
        <end position="24"/>
    </location>
</feature>
<keyword evidence="1" id="KW-0812">Transmembrane</keyword>
<sequence>MDIATVVGFIAIVTTLMVGIGSNLSTM</sequence>
<reference evidence="2" key="1">
    <citation type="submission" date="2018-05" db="EMBL/GenBank/DDBJ databases">
        <authorList>
            <person name="Lanie J.A."/>
            <person name="Ng W.-L."/>
            <person name="Kazmierczak K.M."/>
            <person name="Andrzejewski T.M."/>
            <person name="Davidsen T.M."/>
            <person name="Wayne K.J."/>
            <person name="Tettelin H."/>
            <person name="Glass J.I."/>
            <person name="Rusch D."/>
            <person name="Podicherti R."/>
            <person name="Tsui H.-C.T."/>
            <person name="Winkler M.E."/>
        </authorList>
    </citation>
    <scope>NUCLEOTIDE SEQUENCE</scope>
</reference>
<accession>A0A383AA60</accession>
<keyword evidence="1" id="KW-1133">Transmembrane helix</keyword>
<evidence type="ECO:0000256" key="1">
    <source>
        <dbReference type="SAM" id="Phobius"/>
    </source>
</evidence>
<feature type="non-terminal residue" evidence="2">
    <location>
        <position position="27"/>
    </location>
</feature>